<organism evidence="2 3">
    <name type="scientific">Borreliella japonica</name>
    <name type="common">Borrelia japonica</name>
    <dbReference type="NCBI Taxonomy" id="34095"/>
    <lineage>
        <taxon>Bacteria</taxon>
        <taxon>Pseudomonadati</taxon>
        <taxon>Spirochaetota</taxon>
        <taxon>Spirochaetia</taxon>
        <taxon>Spirochaetales</taxon>
        <taxon>Borreliaceae</taxon>
        <taxon>Borreliella</taxon>
    </lineage>
</organism>
<dbReference type="Gene3D" id="3.40.50.300">
    <property type="entry name" value="P-loop containing nucleotide triphosphate hydrolases"/>
    <property type="match status" value="1"/>
</dbReference>
<dbReference type="EMBL" id="FMTE01000011">
    <property type="protein sequence ID" value="SCW42099.1"/>
    <property type="molecule type" value="Genomic_DNA"/>
</dbReference>
<evidence type="ECO:0000259" key="1">
    <source>
        <dbReference type="Pfam" id="PF13614"/>
    </source>
</evidence>
<dbReference type="InterPro" id="IPR050678">
    <property type="entry name" value="DNA_Partitioning_ATPase"/>
</dbReference>
<dbReference type="Pfam" id="PF13614">
    <property type="entry name" value="AAA_31"/>
    <property type="match status" value="1"/>
</dbReference>
<dbReference type="CDD" id="cd02042">
    <property type="entry name" value="ParAB_family"/>
    <property type="match status" value="1"/>
</dbReference>
<dbReference type="OrthoDB" id="8950613at2"/>
<dbReference type="InterPro" id="IPR027417">
    <property type="entry name" value="P-loop_NTPase"/>
</dbReference>
<dbReference type="AlphaFoldDB" id="A0A1G4QDB1"/>
<reference evidence="3" key="1">
    <citation type="submission" date="2016-10" db="EMBL/GenBank/DDBJ databases">
        <authorList>
            <person name="Varghese N."/>
            <person name="Submissions S."/>
        </authorList>
    </citation>
    <scope>NUCLEOTIDE SEQUENCE [LARGE SCALE GENOMIC DNA]</scope>
    <source>
        <strain evidence="3">ATCC 51557</strain>
    </source>
</reference>
<dbReference type="InterPro" id="IPR025669">
    <property type="entry name" value="AAA_dom"/>
</dbReference>
<accession>A0A1G4QDB1</accession>
<dbReference type="PANTHER" id="PTHR13696">
    <property type="entry name" value="P-LOOP CONTAINING NUCLEOSIDE TRIPHOSPHATE HYDROLASE"/>
    <property type="match status" value="1"/>
</dbReference>
<dbReference type="SUPFAM" id="SSF52540">
    <property type="entry name" value="P-loop containing nucleoside triphosphate hydrolases"/>
    <property type="match status" value="1"/>
</dbReference>
<evidence type="ECO:0000313" key="2">
    <source>
        <dbReference type="EMBL" id="SCW42099.1"/>
    </source>
</evidence>
<name>A0A1G4QDB1_BORJA</name>
<evidence type="ECO:0000313" key="3">
    <source>
        <dbReference type="Proteomes" id="UP000199262"/>
    </source>
</evidence>
<dbReference type="PANTHER" id="PTHR13696:SF99">
    <property type="entry name" value="COBYRINIC ACID AC-DIAMIDE SYNTHASE"/>
    <property type="match status" value="1"/>
</dbReference>
<protein>
    <submittedName>
        <fullName evidence="2">AAA domain-containing protein</fullName>
    </submittedName>
</protein>
<proteinExistence type="predicted"/>
<dbReference type="RefSeq" id="WP_091973776.1">
    <property type="nucleotide sequence ID" value="NZ_CP179483.1"/>
</dbReference>
<gene>
    <name evidence="2" type="ORF">SAMN02983004_01048</name>
</gene>
<feature type="domain" description="AAA" evidence="1">
    <location>
        <begin position="8"/>
        <end position="179"/>
    </location>
</feature>
<sequence>MDQKKPIIITLASLKGGVGKSSLSILFSYVLKELGKKVLLIDLDPQNSLTSYFSKYISNVKKHNVYEFLKGNAYFEKCENKINEYISIIPSHPVLEKFNTDDIDYKEIILEFRLNKSTKSFDFDYIIIDTSPSRNFLLKNALNVTNHIIIPVQVERWSIESFSILTETINNIQNIKNKKYNVSIIENQFIKNRNTLKEVEDVLYKKYGKYIKGKIHFSNSIKVFINNLLEPSLKEIYYREAENALKNIL</sequence>
<keyword evidence="3" id="KW-1185">Reference proteome</keyword>
<dbReference type="Proteomes" id="UP000199262">
    <property type="component" value="Unassembled WGS sequence"/>
</dbReference>